<reference evidence="17 18" key="1">
    <citation type="journal article" date="2015" name="Genome Announc.">
        <title>Expanding the biotechnology potential of lactobacilli through comparative genomics of 213 strains and associated genera.</title>
        <authorList>
            <person name="Sun Z."/>
            <person name="Harris H.M."/>
            <person name="McCann A."/>
            <person name="Guo C."/>
            <person name="Argimon S."/>
            <person name="Zhang W."/>
            <person name="Yang X."/>
            <person name="Jeffery I.B."/>
            <person name="Cooney J.C."/>
            <person name="Kagawa T.F."/>
            <person name="Liu W."/>
            <person name="Song Y."/>
            <person name="Salvetti E."/>
            <person name="Wrobel A."/>
            <person name="Rasinkangas P."/>
            <person name="Parkhill J."/>
            <person name="Rea M.C."/>
            <person name="O'Sullivan O."/>
            <person name="Ritari J."/>
            <person name="Douillard F.P."/>
            <person name="Paul Ross R."/>
            <person name="Yang R."/>
            <person name="Briner A.E."/>
            <person name="Felis G.E."/>
            <person name="de Vos W.M."/>
            <person name="Barrangou R."/>
            <person name="Klaenhammer T.R."/>
            <person name="Caufield P.W."/>
            <person name="Cui Y."/>
            <person name="Zhang H."/>
            <person name="O'Toole P.W."/>
        </authorList>
    </citation>
    <scope>NUCLEOTIDE SEQUENCE [LARGE SCALE GENOMIC DNA]</scope>
    <source>
        <strain evidence="17 18">DSM 15833</strain>
    </source>
</reference>
<dbReference type="InterPro" id="IPR001544">
    <property type="entry name" value="Aminotrans_IV"/>
</dbReference>
<evidence type="ECO:0000256" key="8">
    <source>
        <dbReference type="ARBA" id="ARBA00022898"/>
    </source>
</evidence>
<sequence>MAKEKLEDLEWTNLGFKYRDLPYSFQAVYKDGAWQEGGLTEDSTIVLSEAAQVLHYGQEVFEGLKAYRWKDGSLHLFRPEENAARLRRSAERMSMAPYPEDKFVEACKEVVKANADFVPPYGSGGTLYLRPFLIGSEPIVGVDAAQEYIFRIYATPVGAYINGLHPAAYMVSAYDRAAHAGTGRAKTSGNYAASLYPHELAKKLGYADALYLDPREHKYVDEFGGANFFGITKEGNFVTPKSVSVLPSITKKSLLVVAQDLGLNPQEVRIPFDEIDDLVEAGAMGTAAVISPVGSLTYNDEKHVFYSETEAGPITTKLYETLTGIQNGDLPDTHNWTVPVE</sequence>
<evidence type="ECO:0000313" key="17">
    <source>
        <dbReference type="EMBL" id="KRL82314.1"/>
    </source>
</evidence>
<accession>A0A0R1TTT2</accession>
<evidence type="ECO:0000256" key="6">
    <source>
        <dbReference type="ARBA" id="ARBA00022576"/>
    </source>
</evidence>
<dbReference type="InterPro" id="IPR043132">
    <property type="entry name" value="BCAT-like_C"/>
</dbReference>
<dbReference type="PATRIC" id="fig|1423740.3.peg.1072"/>
<keyword evidence="7 15" id="KW-0808">Transferase</keyword>
<evidence type="ECO:0000256" key="13">
    <source>
        <dbReference type="RuleBase" id="RU004106"/>
    </source>
</evidence>
<gene>
    <name evidence="17" type="ORF">FC36_GL001003</name>
</gene>
<evidence type="ECO:0000313" key="18">
    <source>
        <dbReference type="Proteomes" id="UP000051048"/>
    </source>
</evidence>
<dbReference type="RefSeq" id="WP_025020810.1">
    <property type="nucleotide sequence ID" value="NZ_AZFH01000022.1"/>
</dbReference>
<protein>
    <recommendedName>
        <fullName evidence="15">Branched-chain-amino-acid aminotransferase</fullName>
        <ecNumber evidence="15">2.6.1.42</ecNumber>
    </recommendedName>
</protein>
<dbReference type="GO" id="GO:0052656">
    <property type="term" value="F:L-isoleucine-2-oxoglutarate transaminase activity"/>
    <property type="evidence" value="ECO:0007669"/>
    <property type="project" value="RHEA"/>
</dbReference>
<dbReference type="GO" id="GO:0052654">
    <property type="term" value="F:L-leucine-2-oxoglutarate transaminase activity"/>
    <property type="evidence" value="ECO:0007669"/>
    <property type="project" value="RHEA"/>
</dbReference>
<comment type="catalytic activity">
    <reaction evidence="9 15">
        <text>L-valine + 2-oxoglutarate = 3-methyl-2-oxobutanoate + L-glutamate</text>
        <dbReference type="Rhea" id="RHEA:24813"/>
        <dbReference type="ChEBI" id="CHEBI:11851"/>
        <dbReference type="ChEBI" id="CHEBI:16810"/>
        <dbReference type="ChEBI" id="CHEBI:29985"/>
        <dbReference type="ChEBI" id="CHEBI:57762"/>
        <dbReference type="EC" id="2.6.1.42"/>
    </reaction>
</comment>
<dbReference type="Pfam" id="PF01063">
    <property type="entry name" value="Aminotran_4"/>
    <property type="match status" value="1"/>
</dbReference>
<evidence type="ECO:0000256" key="12">
    <source>
        <dbReference type="PIRSR" id="PIRSR006468-1"/>
    </source>
</evidence>
<dbReference type="InterPro" id="IPR033939">
    <property type="entry name" value="BCAT_family"/>
</dbReference>
<dbReference type="Gene3D" id="3.20.10.10">
    <property type="entry name" value="D-amino Acid Aminotransferase, subunit A, domain 2"/>
    <property type="match status" value="1"/>
</dbReference>
<dbReference type="CDD" id="cd01557">
    <property type="entry name" value="BCAT_beta_family"/>
    <property type="match status" value="1"/>
</dbReference>
<comment type="caution">
    <text evidence="17">The sequence shown here is derived from an EMBL/GenBank/DDBJ whole genome shotgun (WGS) entry which is preliminary data.</text>
</comment>
<keyword evidence="8 14" id="KW-0663">Pyridoxal phosphate</keyword>
<dbReference type="GO" id="GO:0009099">
    <property type="term" value="P:L-valine biosynthetic process"/>
    <property type="evidence" value="ECO:0007669"/>
    <property type="project" value="UniProtKB-UniPathway"/>
</dbReference>
<feature type="modified residue" description="N6-(pyridoxal phosphate)lysine" evidence="12">
    <location>
        <position position="186"/>
    </location>
</feature>
<comment type="catalytic activity">
    <reaction evidence="10 15">
        <text>L-isoleucine + 2-oxoglutarate = (S)-3-methyl-2-oxopentanoate + L-glutamate</text>
        <dbReference type="Rhea" id="RHEA:24801"/>
        <dbReference type="ChEBI" id="CHEBI:16810"/>
        <dbReference type="ChEBI" id="CHEBI:29985"/>
        <dbReference type="ChEBI" id="CHEBI:35146"/>
        <dbReference type="ChEBI" id="CHEBI:58045"/>
        <dbReference type="EC" id="2.6.1.42"/>
    </reaction>
</comment>
<dbReference type="EMBL" id="AZFH01000022">
    <property type="protein sequence ID" value="KRL82314.1"/>
    <property type="molecule type" value="Genomic_DNA"/>
</dbReference>
<evidence type="ECO:0000256" key="9">
    <source>
        <dbReference type="ARBA" id="ARBA00048212"/>
    </source>
</evidence>
<dbReference type="GO" id="GO:0052655">
    <property type="term" value="F:L-valine-2-oxoglutarate transaminase activity"/>
    <property type="evidence" value="ECO:0007669"/>
    <property type="project" value="RHEA"/>
</dbReference>
<evidence type="ECO:0000256" key="2">
    <source>
        <dbReference type="ARBA" id="ARBA00004824"/>
    </source>
</evidence>
<dbReference type="STRING" id="1423740.FC36_GL001003"/>
<dbReference type="PIRSF" id="PIRSF006468">
    <property type="entry name" value="BCAT1"/>
    <property type="match status" value="1"/>
</dbReference>
<comment type="pathway">
    <text evidence="4 16">Amino-acid biosynthesis; L-leucine biosynthesis; L-leucine from 3-methyl-2-oxobutanoate: step 4/4.</text>
</comment>
<evidence type="ECO:0000256" key="11">
    <source>
        <dbReference type="ARBA" id="ARBA00049229"/>
    </source>
</evidence>
<evidence type="ECO:0000256" key="14">
    <source>
        <dbReference type="RuleBase" id="RU004516"/>
    </source>
</evidence>
<organism evidence="17 18">
    <name type="scientific">Ligilactobacillus equi DSM 15833 = JCM 10991</name>
    <dbReference type="NCBI Taxonomy" id="1423740"/>
    <lineage>
        <taxon>Bacteria</taxon>
        <taxon>Bacillati</taxon>
        <taxon>Bacillota</taxon>
        <taxon>Bacilli</taxon>
        <taxon>Lactobacillales</taxon>
        <taxon>Lactobacillaceae</taxon>
        <taxon>Ligilactobacillus</taxon>
    </lineage>
</organism>
<comment type="pathway">
    <text evidence="3 16">Amino-acid biosynthesis; L-valine biosynthesis; L-valine from pyruvate: step 4/4.</text>
</comment>
<keyword evidence="15" id="KW-0100">Branched-chain amino acid biosynthesis</keyword>
<evidence type="ECO:0000256" key="3">
    <source>
        <dbReference type="ARBA" id="ARBA00004931"/>
    </source>
</evidence>
<dbReference type="InterPro" id="IPR036038">
    <property type="entry name" value="Aminotransferase-like"/>
</dbReference>
<dbReference type="InterPro" id="IPR043131">
    <property type="entry name" value="BCAT-like_N"/>
</dbReference>
<dbReference type="Gene3D" id="3.30.470.10">
    <property type="match status" value="1"/>
</dbReference>
<dbReference type="EC" id="2.6.1.42" evidence="15"/>
<evidence type="ECO:0000256" key="10">
    <source>
        <dbReference type="ARBA" id="ARBA00048798"/>
    </source>
</evidence>
<dbReference type="GO" id="GO:0009098">
    <property type="term" value="P:L-leucine biosynthetic process"/>
    <property type="evidence" value="ECO:0007669"/>
    <property type="project" value="UniProtKB-UniPathway"/>
</dbReference>
<name>A0A0R1TTT2_9LACO</name>
<dbReference type="InterPro" id="IPR005786">
    <property type="entry name" value="B_amino_transII"/>
</dbReference>
<evidence type="ECO:0000256" key="4">
    <source>
        <dbReference type="ARBA" id="ARBA00005072"/>
    </source>
</evidence>
<evidence type="ECO:0000256" key="7">
    <source>
        <dbReference type="ARBA" id="ARBA00022679"/>
    </source>
</evidence>
<dbReference type="GO" id="GO:0009097">
    <property type="term" value="P:isoleucine biosynthetic process"/>
    <property type="evidence" value="ECO:0007669"/>
    <property type="project" value="UniProtKB-UniPathway"/>
</dbReference>
<dbReference type="AlphaFoldDB" id="A0A0R1TTT2"/>
<proteinExistence type="inferred from homology"/>
<keyword evidence="15" id="KW-0028">Amino-acid biosynthesis</keyword>
<dbReference type="UniPathway" id="UPA00049">
    <property type="reaction ID" value="UER00062"/>
</dbReference>
<dbReference type="SUPFAM" id="SSF56752">
    <property type="entry name" value="D-aminoacid aminotransferase-like PLP-dependent enzymes"/>
    <property type="match status" value="1"/>
</dbReference>
<dbReference type="NCBIfam" id="TIGR01123">
    <property type="entry name" value="ilvE_II"/>
    <property type="match status" value="1"/>
</dbReference>
<dbReference type="UniPathway" id="UPA00048">
    <property type="reaction ID" value="UER00073"/>
</dbReference>
<evidence type="ECO:0000256" key="5">
    <source>
        <dbReference type="ARBA" id="ARBA00009320"/>
    </source>
</evidence>
<dbReference type="PROSITE" id="PS00770">
    <property type="entry name" value="AA_TRANSFER_CLASS_4"/>
    <property type="match status" value="1"/>
</dbReference>
<dbReference type="PANTHER" id="PTHR42825">
    <property type="entry name" value="AMINO ACID AMINOTRANSFERASE"/>
    <property type="match status" value="1"/>
</dbReference>
<dbReference type="FunFam" id="3.30.470.10:FF:000004">
    <property type="entry name" value="Branched-chain-amino-acid aminotransferase"/>
    <property type="match status" value="1"/>
</dbReference>
<comment type="cofactor">
    <cofactor evidence="1 14">
        <name>pyridoxal 5'-phosphate</name>
        <dbReference type="ChEBI" id="CHEBI:597326"/>
    </cofactor>
</comment>
<dbReference type="Proteomes" id="UP000051048">
    <property type="component" value="Unassembled WGS sequence"/>
</dbReference>
<dbReference type="InterPro" id="IPR018300">
    <property type="entry name" value="Aminotrans_IV_CS"/>
</dbReference>
<dbReference type="UniPathway" id="UPA00047">
    <property type="reaction ID" value="UER00058"/>
</dbReference>
<comment type="pathway">
    <text evidence="2 16">Amino-acid biosynthesis; L-isoleucine biosynthesis; L-isoleucine from 2-oxobutanoate: step 4/4.</text>
</comment>
<comment type="similarity">
    <text evidence="5 13">Belongs to the class-IV pyridoxal-phosphate-dependent aminotransferase family.</text>
</comment>
<dbReference type="OrthoDB" id="9804984at2"/>
<dbReference type="PANTHER" id="PTHR42825:SF2">
    <property type="entry name" value="BRANCHED-CHAIN-AMINO-ACID AMINOTRANSFERASE 3, CHLOROPLASTIC-RELATED"/>
    <property type="match status" value="1"/>
</dbReference>
<evidence type="ECO:0000256" key="16">
    <source>
        <dbReference type="RuleBase" id="RU004519"/>
    </source>
</evidence>
<evidence type="ECO:0000256" key="1">
    <source>
        <dbReference type="ARBA" id="ARBA00001933"/>
    </source>
</evidence>
<comment type="catalytic activity">
    <reaction evidence="11 15">
        <text>L-leucine + 2-oxoglutarate = 4-methyl-2-oxopentanoate + L-glutamate</text>
        <dbReference type="Rhea" id="RHEA:18321"/>
        <dbReference type="ChEBI" id="CHEBI:16810"/>
        <dbReference type="ChEBI" id="CHEBI:17865"/>
        <dbReference type="ChEBI" id="CHEBI:29985"/>
        <dbReference type="ChEBI" id="CHEBI:57427"/>
        <dbReference type="EC" id="2.6.1.42"/>
    </reaction>
</comment>
<keyword evidence="6 15" id="KW-0032">Aminotransferase</keyword>
<dbReference type="NCBIfam" id="NF009897">
    <property type="entry name" value="PRK13357.1"/>
    <property type="match status" value="1"/>
</dbReference>
<evidence type="ECO:0000256" key="15">
    <source>
        <dbReference type="RuleBase" id="RU004517"/>
    </source>
</evidence>